<dbReference type="AlphaFoldDB" id="A0A246K5X9"/>
<sequence>MRNTRAYGVGIAIAAFLIAPDAIACIPTSIEKMRKFSDVIAEGTFVIDSRERGEGHIVAARTLKGMRKKTYHVRWDPNILPEELPDCGVEIPASGSFESFSLRKQQGATYRLTGRWQPVRKER</sequence>
<evidence type="ECO:0000313" key="2">
    <source>
        <dbReference type="Proteomes" id="UP000197097"/>
    </source>
</evidence>
<comment type="caution">
    <text evidence="1">The sequence shown here is derived from an EMBL/GenBank/DDBJ whole genome shotgun (WGS) entry which is preliminary data.</text>
</comment>
<organism evidence="1 2">
    <name type="scientific">Sphingopyxis witflariensis</name>
    <dbReference type="NCBI Taxonomy" id="173675"/>
    <lineage>
        <taxon>Bacteria</taxon>
        <taxon>Pseudomonadati</taxon>
        <taxon>Pseudomonadota</taxon>
        <taxon>Alphaproteobacteria</taxon>
        <taxon>Sphingomonadales</taxon>
        <taxon>Sphingomonadaceae</taxon>
        <taxon>Sphingopyxis</taxon>
    </lineage>
</organism>
<dbReference type="EMBL" id="NISJ01000001">
    <property type="protein sequence ID" value="OWR01416.1"/>
    <property type="molecule type" value="Genomic_DNA"/>
</dbReference>
<protein>
    <submittedName>
        <fullName evidence="1">Uncharacterized protein</fullName>
    </submittedName>
</protein>
<dbReference type="Proteomes" id="UP000197097">
    <property type="component" value="Unassembled WGS sequence"/>
</dbReference>
<evidence type="ECO:0000313" key="1">
    <source>
        <dbReference type="EMBL" id="OWR01416.1"/>
    </source>
</evidence>
<accession>A0A246K5X9</accession>
<proteinExistence type="predicted"/>
<reference evidence="1 2" key="1">
    <citation type="journal article" date="2002" name="Int. J. Syst. Evol. Microbiol.">
        <title>Sphingopyxis witflariensis sp. nov., isolated from activated sludge.</title>
        <authorList>
            <person name="Kampfer P."/>
            <person name="Witzenberger R."/>
            <person name="Denner E.B."/>
            <person name="Busse H.J."/>
            <person name="Neef A."/>
        </authorList>
    </citation>
    <scope>NUCLEOTIDE SEQUENCE [LARGE SCALE GENOMIC DNA]</scope>
    <source>
        <strain evidence="1 2">DSM 14551</strain>
    </source>
</reference>
<gene>
    <name evidence="1" type="ORF">CDQ91_03195</name>
</gene>
<keyword evidence="2" id="KW-1185">Reference proteome</keyword>
<name>A0A246K5X9_9SPHN</name>